<dbReference type="Proteomes" id="UP000001918">
    <property type="component" value="Chromosome"/>
</dbReference>
<evidence type="ECO:0000313" key="8">
    <source>
        <dbReference type="Proteomes" id="UP000001918"/>
    </source>
</evidence>
<dbReference type="PIRSF" id="PIRSF006324">
    <property type="entry name" value="LeuE"/>
    <property type="match status" value="1"/>
</dbReference>
<evidence type="ECO:0000256" key="1">
    <source>
        <dbReference type="ARBA" id="ARBA00004651"/>
    </source>
</evidence>
<gene>
    <name evidence="7" type="ordered locus">Tcur_2495</name>
</gene>
<dbReference type="AlphaFoldDB" id="D1A403"/>
<evidence type="ECO:0000256" key="6">
    <source>
        <dbReference type="SAM" id="Phobius"/>
    </source>
</evidence>
<dbReference type="InterPro" id="IPR001123">
    <property type="entry name" value="LeuE-type"/>
</dbReference>
<evidence type="ECO:0000256" key="2">
    <source>
        <dbReference type="ARBA" id="ARBA00022475"/>
    </source>
</evidence>
<accession>D1A403</accession>
<dbReference type="eggNOG" id="COG1280">
    <property type="taxonomic scope" value="Bacteria"/>
</dbReference>
<dbReference type="KEGG" id="tcu:Tcur_2495"/>
<dbReference type="HOGENOM" id="CLU_079569_3_0_11"/>
<dbReference type="OrthoDB" id="3175972at2"/>
<name>D1A403_THECD</name>
<proteinExistence type="predicted"/>
<feature type="transmembrane region" description="Helical" evidence="6">
    <location>
        <begin position="39"/>
        <end position="62"/>
    </location>
</feature>
<reference evidence="7 8" key="1">
    <citation type="journal article" date="2011" name="Stand. Genomic Sci.">
        <title>Complete genome sequence of Thermomonospora curvata type strain (B9).</title>
        <authorList>
            <person name="Chertkov O."/>
            <person name="Sikorski J."/>
            <person name="Nolan M."/>
            <person name="Lapidus A."/>
            <person name="Lucas S."/>
            <person name="Del Rio T.G."/>
            <person name="Tice H."/>
            <person name="Cheng J.F."/>
            <person name="Goodwin L."/>
            <person name="Pitluck S."/>
            <person name="Liolios K."/>
            <person name="Ivanova N."/>
            <person name="Mavromatis K."/>
            <person name="Mikhailova N."/>
            <person name="Ovchinnikova G."/>
            <person name="Pati A."/>
            <person name="Chen A."/>
            <person name="Palaniappan K."/>
            <person name="Djao O.D."/>
            <person name="Land M."/>
            <person name="Hauser L."/>
            <person name="Chang Y.J."/>
            <person name="Jeffries C.D."/>
            <person name="Brettin T."/>
            <person name="Han C."/>
            <person name="Detter J.C."/>
            <person name="Rohde M."/>
            <person name="Goker M."/>
            <person name="Woyke T."/>
            <person name="Bristow J."/>
            <person name="Eisen J.A."/>
            <person name="Markowitz V."/>
            <person name="Hugenholtz P."/>
            <person name="Klenk H.P."/>
            <person name="Kyrpides N.C."/>
        </authorList>
    </citation>
    <scope>NUCLEOTIDE SEQUENCE [LARGE SCALE GENOMIC DNA]</scope>
    <source>
        <strain evidence="8">ATCC 19995 / DSM 43183 / JCM 3096 / KCTC 9072 / NBRC 15933 / NCIMB 10081 / Henssen B9</strain>
    </source>
</reference>
<sequence>MPDLLIPFLGVVAVLTITPGPDMLLVLRNGLRGGSAVAWATGLGCCLGISLHASAAVLGLSAVLAASATAYTVVKAAGAVYLAYLGVRMLLGAVRGGDGEADAVAAGGPAHCSRGEAFRQGLLTNLLNPKIALLFLTLLPQFVASGEPRLRTTATLALVFLVIAVLWWRLFTLALQPISRLLRGARARRILDGTAGTMLVGIGARVALEHR</sequence>
<keyword evidence="4 6" id="KW-1133">Transmembrane helix</keyword>
<keyword evidence="5 6" id="KW-0472">Membrane</keyword>
<feature type="transmembrane region" description="Helical" evidence="6">
    <location>
        <begin position="122"/>
        <end position="144"/>
    </location>
</feature>
<dbReference type="RefSeq" id="WP_012852840.1">
    <property type="nucleotide sequence ID" value="NC_013510.1"/>
</dbReference>
<evidence type="ECO:0000256" key="3">
    <source>
        <dbReference type="ARBA" id="ARBA00022692"/>
    </source>
</evidence>
<dbReference type="EMBL" id="CP001738">
    <property type="protein sequence ID" value="ACY98056.1"/>
    <property type="molecule type" value="Genomic_DNA"/>
</dbReference>
<dbReference type="GO" id="GO:0005886">
    <property type="term" value="C:plasma membrane"/>
    <property type="evidence" value="ECO:0007669"/>
    <property type="project" value="UniProtKB-SubCell"/>
</dbReference>
<organism evidence="7 8">
    <name type="scientific">Thermomonospora curvata (strain ATCC 19995 / DSM 43183 / JCM 3096 / KCTC 9072 / NBRC 15933 / NCIMB 10081 / Henssen B9)</name>
    <dbReference type="NCBI Taxonomy" id="471852"/>
    <lineage>
        <taxon>Bacteria</taxon>
        <taxon>Bacillati</taxon>
        <taxon>Actinomycetota</taxon>
        <taxon>Actinomycetes</taxon>
        <taxon>Streptosporangiales</taxon>
        <taxon>Thermomonosporaceae</taxon>
        <taxon>Thermomonospora</taxon>
    </lineage>
</organism>
<feature type="transmembrane region" description="Helical" evidence="6">
    <location>
        <begin position="156"/>
        <end position="178"/>
    </location>
</feature>
<dbReference type="PANTHER" id="PTHR30086:SF20">
    <property type="entry name" value="ARGININE EXPORTER PROTEIN ARGO-RELATED"/>
    <property type="match status" value="1"/>
</dbReference>
<evidence type="ECO:0000313" key="7">
    <source>
        <dbReference type="EMBL" id="ACY98056.1"/>
    </source>
</evidence>
<keyword evidence="8" id="KW-1185">Reference proteome</keyword>
<evidence type="ECO:0000256" key="4">
    <source>
        <dbReference type="ARBA" id="ARBA00022989"/>
    </source>
</evidence>
<dbReference type="GO" id="GO:0015171">
    <property type="term" value="F:amino acid transmembrane transporter activity"/>
    <property type="evidence" value="ECO:0007669"/>
    <property type="project" value="TreeGrafter"/>
</dbReference>
<feature type="transmembrane region" description="Helical" evidence="6">
    <location>
        <begin position="68"/>
        <end position="87"/>
    </location>
</feature>
<comment type="subcellular location">
    <subcellularLocation>
        <location evidence="1">Cell membrane</location>
        <topology evidence="1">Multi-pass membrane protein</topology>
    </subcellularLocation>
</comment>
<feature type="transmembrane region" description="Helical" evidence="6">
    <location>
        <begin position="6"/>
        <end position="27"/>
    </location>
</feature>
<evidence type="ECO:0000256" key="5">
    <source>
        <dbReference type="ARBA" id="ARBA00023136"/>
    </source>
</evidence>
<dbReference type="PANTHER" id="PTHR30086">
    <property type="entry name" value="ARGININE EXPORTER PROTEIN ARGO"/>
    <property type="match status" value="1"/>
</dbReference>
<keyword evidence="2" id="KW-1003">Cell membrane</keyword>
<keyword evidence="3 6" id="KW-0812">Transmembrane</keyword>
<protein>
    <submittedName>
        <fullName evidence="7">Lysine exporter protein (LYSE/YGGA)</fullName>
    </submittedName>
</protein>
<dbReference type="Pfam" id="PF01810">
    <property type="entry name" value="LysE"/>
    <property type="match status" value="1"/>
</dbReference>